<dbReference type="Proteomes" id="UP000663760">
    <property type="component" value="Chromosome 8"/>
</dbReference>
<protein>
    <recommendedName>
        <fullName evidence="2">ACT domain-containing protein ACR</fullName>
    </recommendedName>
    <alternativeName>
        <fullName evidence="2">Protein ACT DOMAIN REPEATS</fullName>
    </alternativeName>
</protein>
<dbReference type="CDD" id="cd04897">
    <property type="entry name" value="ACT_ACR_3"/>
    <property type="match status" value="1"/>
</dbReference>
<dbReference type="PROSITE" id="PS51671">
    <property type="entry name" value="ACT"/>
    <property type="match status" value="2"/>
</dbReference>
<evidence type="ECO:0000259" key="4">
    <source>
        <dbReference type="PROSITE" id="PS51671"/>
    </source>
</evidence>
<gene>
    <name evidence="5" type="ORF">SI8410_08011234</name>
</gene>
<feature type="compositionally biased region" description="Gly residues" evidence="3">
    <location>
        <begin position="382"/>
        <end position="394"/>
    </location>
</feature>
<evidence type="ECO:0000256" key="1">
    <source>
        <dbReference type="ARBA" id="ARBA00022737"/>
    </source>
</evidence>
<organism evidence="5 6">
    <name type="scientific">Spirodela intermedia</name>
    <name type="common">Intermediate duckweed</name>
    <dbReference type="NCBI Taxonomy" id="51605"/>
    <lineage>
        <taxon>Eukaryota</taxon>
        <taxon>Viridiplantae</taxon>
        <taxon>Streptophyta</taxon>
        <taxon>Embryophyta</taxon>
        <taxon>Tracheophyta</taxon>
        <taxon>Spermatophyta</taxon>
        <taxon>Magnoliopsida</taxon>
        <taxon>Liliopsida</taxon>
        <taxon>Araceae</taxon>
        <taxon>Lemnoideae</taxon>
        <taxon>Spirodela</taxon>
    </lineage>
</organism>
<dbReference type="GO" id="GO:0016597">
    <property type="term" value="F:amino acid binding"/>
    <property type="evidence" value="ECO:0007669"/>
    <property type="project" value="UniProtKB-UniRule"/>
</dbReference>
<dbReference type="InterPro" id="IPR002912">
    <property type="entry name" value="ACT_dom"/>
</dbReference>
<dbReference type="InterPro" id="IPR045865">
    <property type="entry name" value="ACT-like_dom_sf"/>
</dbReference>
<evidence type="ECO:0000256" key="3">
    <source>
        <dbReference type="SAM" id="MobiDB-lite"/>
    </source>
</evidence>
<dbReference type="EMBL" id="LR746271">
    <property type="protein sequence ID" value="CAA7400556.1"/>
    <property type="molecule type" value="Genomic_DNA"/>
</dbReference>
<keyword evidence="6" id="KW-1185">Reference proteome</keyword>
<name>A0A7I8KT89_SPIIN</name>
<feature type="region of interest" description="Disordered" evidence="3">
    <location>
        <begin position="382"/>
        <end position="402"/>
    </location>
</feature>
<feature type="domain" description="ACT" evidence="4">
    <location>
        <begin position="117"/>
        <end position="198"/>
    </location>
</feature>
<dbReference type="Gene3D" id="3.30.70.260">
    <property type="match status" value="1"/>
</dbReference>
<keyword evidence="1 2" id="KW-0677">Repeat</keyword>
<evidence type="ECO:0000313" key="5">
    <source>
        <dbReference type="EMBL" id="CAA7400556.1"/>
    </source>
</evidence>
<proteinExistence type="predicted"/>
<dbReference type="OrthoDB" id="2019938at2759"/>
<dbReference type="Pfam" id="PF01842">
    <property type="entry name" value="ACT"/>
    <property type="match status" value="1"/>
</dbReference>
<accession>A0A7I8KT89</accession>
<dbReference type="InterPro" id="IPR040217">
    <property type="entry name" value="ACR1-12"/>
</dbReference>
<sequence length="431" mass="46329">MDDWYAKLVRRMTTPSFVIDNDACADATIMKLLRVEAMNKQGILLGVVQALADLNLVIVKANMSFDGEWFMDVFHVTDGEGNKVVDKEIIRKIEEHVGSHASSSLPAVAAPARSLTSIELTGADRPGLLSEVCAVLRDMSCNVVEAEIWTHNSRAAAVLRVSDATGGAAVEDPPRIAAIRELLCNVLRGDGEIPRAATTEVSMAVTHHRDRRLHQLMYDDGGAATEALAGGNSAAATHVGVSYCHEKGYTVVTVRSKDRPKLLFDTLCALTDMHYLVFHGTVSARSAEAWQEYYIRHADGRPISSEAESQRVARCLAAAIDRRTFEGSGLAIRRAEISTTEAGRAVDTFYVSDTSGGPVEPKTIDFVRRQIGQLDKAALRVKGGGGGGGGGGDSGRSSPPLKHAAETTGFLLGSLLRACSFQSFRLVRSYS</sequence>
<dbReference type="SUPFAM" id="SSF55021">
    <property type="entry name" value="ACT-like"/>
    <property type="match status" value="2"/>
</dbReference>
<evidence type="ECO:0000256" key="2">
    <source>
        <dbReference type="RuleBase" id="RU369043"/>
    </source>
</evidence>
<dbReference type="PANTHER" id="PTHR31096:SF55">
    <property type="entry name" value="ACT DOMAIN-CONTAINING PROTEIN ACR6"/>
    <property type="match status" value="1"/>
</dbReference>
<dbReference type="AlphaFoldDB" id="A0A7I8KT89"/>
<reference evidence="5" key="1">
    <citation type="submission" date="2020-02" db="EMBL/GenBank/DDBJ databases">
        <authorList>
            <person name="Scholz U."/>
            <person name="Mascher M."/>
            <person name="Fiebig A."/>
        </authorList>
    </citation>
    <scope>NUCLEOTIDE SEQUENCE</scope>
</reference>
<dbReference type="PANTHER" id="PTHR31096">
    <property type="entry name" value="ACT DOMAIN-CONTAINING PROTEIN ACR4-RELATED"/>
    <property type="match status" value="1"/>
</dbReference>
<comment type="function">
    <text evidence="2">Binds amino acids.</text>
</comment>
<evidence type="ECO:0000313" key="6">
    <source>
        <dbReference type="Proteomes" id="UP000663760"/>
    </source>
</evidence>
<feature type="domain" description="ACT" evidence="4">
    <location>
        <begin position="32"/>
        <end position="110"/>
    </location>
</feature>